<reference evidence="2" key="2">
    <citation type="submission" date="2010-03" db="EMBL/GenBank/DDBJ databases">
        <authorList>
            <person name="Pajon A."/>
        </authorList>
    </citation>
    <scope>NUCLEOTIDE SEQUENCE</scope>
    <source>
        <strain evidence="2">Type strain: 18P13</strain>
    </source>
</reference>
<dbReference type="KEGG" id="rch:RUM_18980"/>
<evidence type="ECO:0000313" key="3">
    <source>
        <dbReference type="Proteomes" id="UP000007054"/>
    </source>
</evidence>
<dbReference type="STRING" id="213810.RUM_18980"/>
<evidence type="ECO:0000256" key="1">
    <source>
        <dbReference type="ARBA" id="ARBA00005721"/>
    </source>
</evidence>
<protein>
    <submittedName>
        <fullName evidence="2">Uncharacterized protein conserved in bacteria</fullName>
    </submittedName>
</protein>
<dbReference type="EMBL" id="FP929052">
    <property type="protein sequence ID" value="CBL17943.1"/>
    <property type="molecule type" value="Genomic_DNA"/>
</dbReference>
<organism evidence="2 3">
    <name type="scientific">Ruminococcus champanellensis (strain DSM 18848 / JCM 17042 / KCTC 15320 / 18P13)</name>
    <dbReference type="NCBI Taxonomy" id="213810"/>
    <lineage>
        <taxon>Bacteria</taxon>
        <taxon>Bacillati</taxon>
        <taxon>Bacillota</taxon>
        <taxon>Clostridia</taxon>
        <taxon>Eubacteriales</taxon>
        <taxon>Oscillospiraceae</taxon>
        <taxon>Ruminococcus</taxon>
    </lineage>
</organism>
<keyword evidence="3" id="KW-1185">Reference proteome</keyword>
<accession>D4LE98</accession>
<comment type="similarity">
    <text evidence="1">Belongs to the asp23 family.</text>
</comment>
<dbReference type="PANTHER" id="PTHR34297:SF1">
    <property type="entry name" value="ASP23_GLS24 FAMILY ENVELOPE STRESS RESPONSE PROTEIN"/>
    <property type="match status" value="1"/>
</dbReference>
<dbReference type="RefSeq" id="WP_015558849.1">
    <property type="nucleotide sequence ID" value="NC_021039.1"/>
</dbReference>
<name>D4LE98_RUMC1</name>
<dbReference type="HOGENOM" id="CLU_113198_4_1_9"/>
<dbReference type="AlphaFoldDB" id="D4LE98"/>
<sequence length="111" mass="11981">MEQETKTNVGDLRISEAVIVKMANYAIAEVAGVDSLAVRKSVFKKKAAPIQVHLMGDVVEITAYIIVKYGCRATTVAEQVQQTVKDQVQTMTGIAVSKVNVVVAGIAFEKK</sequence>
<reference evidence="2" key="1">
    <citation type="submission" date="2010-03" db="EMBL/GenBank/DDBJ databases">
        <title>The genome sequence of Ruminococcus sp. 18P13.</title>
        <authorList>
            <consortium name="metaHIT consortium -- http://www.metahit.eu/"/>
            <person name="Pajon A."/>
            <person name="Turner K."/>
            <person name="Parkhill J."/>
            <person name="Bernalier A."/>
        </authorList>
    </citation>
    <scope>NUCLEOTIDE SEQUENCE [LARGE SCALE GENOMIC DNA]</scope>
    <source>
        <strain evidence="2">Type strain: 18P13</strain>
    </source>
</reference>
<proteinExistence type="inferred from homology"/>
<evidence type="ECO:0000313" key="2">
    <source>
        <dbReference type="EMBL" id="CBL17943.1"/>
    </source>
</evidence>
<dbReference type="PANTHER" id="PTHR34297">
    <property type="entry name" value="HYPOTHETICAL CYTOSOLIC PROTEIN-RELATED"/>
    <property type="match status" value="1"/>
</dbReference>
<dbReference type="Pfam" id="PF03780">
    <property type="entry name" value="Asp23"/>
    <property type="match status" value="1"/>
</dbReference>
<dbReference type="InterPro" id="IPR005531">
    <property type="entry name" value="Asp23"/>
</dbReference>
<dbReference type="Proteomes" id="UP000007054">
    <property type="component" value="Chromosome"/>
</dbReference>
<gene>
    <name evidence="2" type="ordered locus">RUM_18980</name>
</gene>
<dbReference type="PATRIC" id="fig|213810.4.peg.1797"/>
<dbReference type="GeneID" id="83156572"/>